<dbReference type="AlphaFoldDB" id="A0A183IKL5"/>
<sequence length="186" mass="21807">MTLTIKFIPLNPIIRISKYELLITSVSELQLQTEHENSHTGTTPFQCNVCLLRFTRRSTLYNHRRTHSKELPFFCSKCGRAFRWKNSLQCHYEVHRKNQKLDSSSEEKPLKLPKTASSELVITFDRMNINFIHDLLDSSFSSDSQKFWSATDNCFHGTLPEKYAVFHDRIELVNKEAPYVFLSEML</sequence>
<keyword evidence="5" id="KW-0862">Zinc</keyword>
<feature type="domain" description="C2H2-type" evidence="8">
    <location>
        <begin position="73"/>
        <end position="100"/>
    </location>
</feature>
<keyword evidence="4 7" id="KW-0863">Zinc-finger</keyword>
<dbReference type="GO" id="GO:0000981">
    <property type="term" value="F:DNA-binding transcription factor activity, RNA polymerase II-specific"/>
    <property type="evidence" value="ECO:0007669"/>
    <property type="project" value="TreeGrafter"/>
</dbReference>
<evidence type="ECO:0000256" key="5">
    <source>
        <dbReference type="ARBA" id="ARBA00022833"/>
    </source>
</evidence>
<name>A0A183IKL5_9BILA</name>
<dbReference type="InterPro" id="IPR013087">
    <property type="entry name" value="Znf_C2H2_type"/>
</dbReference>
<reference evidence="11" key="1">
    <citation type="submission" date="2016-06" db="UniProtKB">
        <authorList>
            <consortium name="WormBaseParasite"/>
        </authorList>
    </citation>
    <scope>IDENTIFICATION</scope>
</reference>
<dbReference type="PANTHER" id="PTHR24394">
    <property type="entry name" value="ZINC FINGER PROTEIN"/>
    <property type="match status" value="1"/>
</dbReference>
<dbReference type="WBParaSite" id="SBAD_0000434201-mRNA-1">
    <property type="protein sequence ID" value="SBAD_0000434201-mRNA-1"/>
    <property type="gene ID" value="SBAD_0000434201"/>
</dbReference>
<dbReference type="GO" id="GO:0005634">
    <property type="term" value="C:nucleus"/>
    <property type="evidence" value="ECO:0007669"/>
    <property type="project" value="UniProtKB-SubCell"/>
</dbReference>
<evidence type="ECO:0000256" key="2">
    <source>
        <dbReference type="ARBA" id="ARBA00022723"/>
    </source>
</evidence>
<dbReference type="Proteomes" id="UP000270296">
    <property type="component" value="Unassembled WGS sequence"/>
</dbReference>
<keyword evidence="6" id="KW-0539">Nucleus</keyword>
<keyword evidence="10" id="KW-1185">Reference proteome</keyword>
<reference evidence="9 10" key="2">
    <citation type="submission" date="2018-11" db="EMBL/GenBank/DDBJ databases">
        <authorList>
            <consortium name="Pathogen Informatics"/>
        </authorList>
    </citation>
    <scope>NUCLEOTIDE SEQUENCE [LARGE SCALE GENOMIC DNA]</scope>
</reference>
<keyword evidence="2" id="KW-0479">Metal-binding</keyword>
<keyword evidence="3" id="KW-0677">Repeat</keyword>
<dbReference type="GO" id="GO:0008270">
    <property type="term" value="F:zinc ion binding"/>
    <property type="evidence" value="ECO:0007669"/>
    <property type="project" value="UniProtKB-KW"/>
</dbReference>
<dbReference type="PANTHER" id="PTHR24394:SF29">
    <property type="entry name" value="MYONEURIN"/>
    <property type="match status" value="1"/>
</dbReference>
<dbReference type="FunFam" id="3.30.160.60:FF:000065">
    <property type="entry name" value="B-cell CLL/lymphoma 6, member B"/>
    <property type="match status" value="1"/>
</dbReference>
<evidence type="ECO:0000313" key="10">
    <source>
        <dbReference type="Proteomes" id="UP000270296"/>
    </source>
</evidence>
<feature type="domain" description="C2H2-type" evidence="8">
    <location>
        <begin position="45"/>
        <end position="72"/>
    </location>
</feature>
<accession>A0A183IKL5</accession>
<evidence type="ECO:0000259" key="8">
    <source>
        <dbReference type="PROSITE" id="PS50157"/>
    </source>
</evidence>
<evidence type="ECO:0000256" key="3">
    <source>
        <dbReference type="ARBA" id="ARBA00022737"/>
    </source>
</evidence>
<comment type="subcellular location">
    <subcellularLocation>
        <location evidence="1">Nucleus</location>
    </subcellularLocation>
</comment>
<evidence type="ECO:0000256" key="6">
    <source>
        <dbReference type="ARBA" id="ARBA00023242"/>
    </source>
</evidence>
<dbReference type="PROSITE" id="PS50157">
    <property type="entry name" value="ZINC_FINGER_C2H2_2"/>
    <property type="match status" value="2"/>
</dbReference>
<dbReference type="SUPFAM" id="SSF57667">
    <property type="entry name" value="beta-beta-alpha zinc fingers"/>
    <property type="match status" value="1"/>
</dbReference>
<evidence type="ECO:0000256" key="1">
    <source>
        <dbReference type="ARBA" id="ARBA00004123"/>
    </source>
</evidence>
<dbReference type="PROSITE" id="PS00028">
    <property type="entry name" value="ZINC_FINGER_C2H2_1"/>
    <property type="match status" value="2"/>
</dbReference>
<organism evidence="11">
    <name type="scientific">Soboliphyme baturini</name>
    <dbReference type="NCBI Taxonomy" id="241478"/>
    <lineage>
        <taxon>Eukaryota</taxon>
        <taxon>Metazoa</taxon>
        <taxon>Ecdysozoa</taxon>
        <taxon>Nematoda</taxon>
        <taxon>Enoplea</taxon>
        <taxon>Dorylaimia</taxon>
        <taxon>Dioctophymatida</taxon>
        <taxon>Dioctophymatoidea</taxon>
        <taxon>Soboliphymatidae</taxon>
        <taxon>Soboliphyme</taxon>
    </lineage>
</organism>
<dbReference type="SMART" id="SM00355">
    <property type="entry name" value="ZnF_C2H2"/>
    <property type="match status" value="2"/>
</dbReference>
<protein>
    <submittedName>
        <fullName evidence="11">C2H2-type domain-containing protein</fullName>
    </submittedName>
</protein>
<evidence type="ECO:0000313" key="9">
    <source>
        <dbReference type="EMBL" id="VDP03547.1"/>
    </source>
</evidence>
<dbReference type="EMBL" id="UZAM01008161">
    <property type="protein sequence ID" value="VDP03547.1"/>
    <property type="molecule type" value="Genomic_DNA"/>
</dbReference>
<evidence type="ECO:0000313" key="11">
    <source>
        <dbReference type="WBParaSite" id="SBAD_0000434201-mRNA-1"/>
    </source>
</evidence>
<dbReference type="OrthoDB" id="6077919at2759"/>
<dbReference type="Gene3D" id="3.30.160.60">
    <property type="entry name" value="Classic Zinc Finger"/>
    <property type="match status" value="2"/>
</dbReference>
<dbReference type="InterPro" id="IPR036236">
    <property type="entry name" value="Znf_C2H2_sf"/>
</dbReference>
<gene>
    <name evidence="9" type="ORF">SBAD_LOCUS4161</name>
</gene>
<evidence type="ECO:0000256" key="7">
    <source>
        <dbReference type="PROSITE-ProRule" id="PRU00042"/>
    </source>
</evidence>
<evidence type="ECO:0000256" key="4">
    <source>
        <dbReference type="ARBA" id="ARBA00022771"/>
    </source>
</evidence>
<proteinExistence type="predicted"/>